<sequence length="169" mass="18972">MFITSCSFTNAKPLLPPTVQTIGIPKVIANRRRSVSLFRAPPFGQGHQNVIEGVHHVGAVNSDYKPIKWKCKCGNLIFNPYSDCKCEQTILSNLMSSNHQWPLEQEKRNGECHNQDYEIKENIGAKVKTDSTEKLMDLTKKKDSDSFSLMPFTSRPEPEASQSVSDNAT</sequence>
<organism evidence="2 3">
    <name type="scientific">Canavalia gladiata</name>
    <name type="common">Sword bean</name>
    <name type="synonym">Dolichos gladiatus</name>
    <dbReference type="NCBI Taxonomy" id="3824"/>
    <lineage>
        <taxon>Eukaryota</taxon>
        <taxon>Viridiplantae</taxon>
        <taxon>Streptophyta</taxon>
        <taxon>Embryophyta</taxon>
        <taxon>Tracheophyta</taxon>
        <taxon>Spermatophyta</taxon>
        <taxon>Magnoliopsida</taxon>
        <taxon>eudicotyledons</taxon>
        <taxon>Gunneridae</taxon>
        <taxon>Pentapetalae</taxon>
        <taxon>rosids</taxon>
        <taxon>fabids</taxon>
        <taxon>Fabales</taxon>
        <taxon>Fabaceae</taxon>
        <taxon>Papilionoideae</taxon>
        <taxon>50 kb inversion clade</taxon>
        <taxon>NPAAA clade</taxon>
        <taxon>indigoferoid/millettioid clade</taxon>
        <taxon>Phaseoleae</taxon>
        <taxon>Canavalia</taxon>
    </lineage>
</organism>
<evidence type="ECO:0000313" key="3">
    <source>
        <dbReference type="Proteomes" id="UP001367508"/>
    </source>
</evidence>
<keyword evidence="3" id="KW-1185">Reference proteome</keyword>
<dbReference type="Proteomes" id="UP001367508">
    <property type="component" value="Unassembled WGS sequence"/>
</dbReference>
<evidence type="ECO:0000256" key="1">
    <source>
        <dbReference type="SAM" id="MobiDB-lite"/>
    </source>
</evidence>
<reference evidence="2 3" key="1">
    <citation type="submission" date="2024-01" db="EMBL/GenBank/DDBJ databases">
        <title>The genomes of 5 underutilized Papilionoideae crops provide insights into root nodulation and disease resistanc.</title>
        <authorList>
            <person name="Jiang F."/>
        </authorList>
    </citation>
    <scope>NUCLEOTIDE SEQUENCE [LARGE SCALE GENOMIC DNA]</scope>
    <source>
        <strain evidence="2">LVBAO_FW01</strain>
        <tissue evidence="2">Leaves</tissue>
    </source>
</reference>
<comment type="caution">
    <text evidence="2">The sequence shown here is derived from an EMBL/GenBank/DDBJ whole genome shotgun (WGS) entry which is preliminary data.</text>
</comment>
<dbReference type="AlphaFoldDB" id="A0AAN9L7K3"/>
<dbReference type="EMBL" id="JAYMYQ010000005">
    <property type="protein sequence ID" value="KAK7330915.1"/>
    <property type="molecule type" value="Genomic_DNA"/>
</dbReference>
<name>A0AAN9L7K3_CANGL</name>
<proteinExistence type="predicted"/>
<feature type="region of interest" description="Disordered" evidence="1">
    <location>
        <begin position="145"/>
        <end position="169"/>
    </location>
</feature>
<feature type="compositionally biased region" description="Polar residues" evidence="1">
    <location>
        <begin position="160"/>
        <end position="169"/>
    </location>
</feature>
<gene>
    <name evidence="2" type="ORF">VNO77_25121</name>
</gene>
<protein>
    <submittedName>
        <fullName evidence="2">Uncharacterized protein</fullName>
    </submittedName>
</protein>
<evidence type="ECO:0000313" key="2">
    <source>
        <dbReference type="EMBL" id="KAK7330915.1"/>
    </source>
</evidence>
<accession>A0AAN9L7K3</accession>